<feature type="compositionally biased region" description="Low complexity" evidence="1">
    <location>
        <begin position="205"/>
        <end position="227"/>
    </location>
</feature>
<feature type="region of interest" description="Disordered" evidence="1">
    <location>
        <begin position="105"/>
        <end position="145"/>
    </location>
</feature>
<comment type="caution">
    <text evidence="3">The sequence shown here is derived from an EMBL/GenBank/DDBJ whole genome shotgun (WGS) entry which is preliminary data.</text>
</comment>
<sequence length="310" mass="32478">MSLTLILSFSLILAAFHGSFGAVLRDRRPSIDTGPVKTTIVRYVDDTSHQASDSDDTLDKVFQKLSSTLGEVDKRQNSNIQVSEAEMLQLINEVNAIGGQLQDWLENGGGSSQPEVSVSPGRTLTSSRAGPSTTKPPTQSGNMPTTACMVTVTETFYEYVYDDPMLVDPGSRFGSVEVEPFVATIAFPTPETESTLGAVASSTFTSQSATTSPTSTSQNSSSPAFTSQTFDSPAFISQTTTSSSPTFEGLTTNSSTSAEMSAASTQVSLSNDPEAIGALINTLTSIALATPSDSPGEDGGIVWQTIALPP</sequence>
<protein>
    <submittedName>
        <fullName evidence="3">Uncharacterized protein</fullName>
    </submittedName>
</protein>
<evidence type="ECO:0000256" key="1">
    <source>
        <dbReference type="SAM" id="MobiDB-lite"/>
    </source>
</evidence>
<feature type="region of interest" description="Disordered" evidence="1">
    <location>
        <begin position="205"/>
        <end position="259"/>
    </location>
</feature>
<feature type="compositionally biased region" description="Polar residues" evidence="1">
    <location>
        <begin position="228"/>
        <end position="250"/>
    </location>
</feature>
<dbReference type="EMBL" id="JAGPXD010000001">
    <property type="protein sequence ID" value="KAH7376124.1"/>
    <property type="molecule type" value="Genomic_DNA"/>
</dbReference>
<keyword evidence="2" id="KW-0732">Signal</keyword>
<accession>A0A8K0TT89</accession>
<evidence type="ECO:0000313" key="4">
    <source>
        <dbReference type="Proteomes" id="UP000813385"/>
    </source>
</evidence>
<dbReference type="OrthoDB" id="10564319at2759"/>
<evidence type="ECO:0000256" key="2">
    <source>
        <dbReference type="SAM" id="SignalP"/>
    </source>
</evidence>
<dbReference type="AlphaFoldDB" id="A0A8K0TT89"/>
<gene>
    <name evidence="3" type="ORF">B0T11DRAFT_17061</name>
</gene>
<keyword evidence="4" id="KW-1185">Reference proteome</keyword>
<reference evidence="3" key="1">
    <citation type="journal article" date="2021" name="Nat. Commun.">
        <title>Genetic determinants of endophytism in the Arabidopsis root mycobiome.</title>
        <authorList>
            <person name="Mesny F."/>
            <person name="Miyauchi S."/>
            <person name="Thiergart T."/>
            <person name="Pickel B."/>
            <person name="Atanasova L."/>
            <person name="Karlsson M."/>
            <person name="Huettel B."/>
            <person name="Barry K.W."/>
            <person name="Haridas S."/>
            <person name="Chen C."/>
            <person name="Bauer D."/>
            <person name="Andreopoulos W."/>
            <person name="Pangilinan J."/>
            <person name="LaButti K."/>
            <person name="Riley R."/>
            <person name="Lipzen A."/>
            <person name="Clum A."/>
            <person name="Drula E."/>
            <person name="Henrissat B."/>
            <person name="Kohler A."/>
            <person name="Grigoriev I.V."/>
            <person name="Martin F.M."/>
            <person name="Hacquard S."/>
        </authorList>
    </citation>
    <scope>NUCLEOTIDE SEQUENCE</scope>
    <source>
        <strain evidence="3">MPI-CAGE-AT-0016</strain>
    </source>
</reference>
<feature type="chain" id="PRO_5035433647" evidence="2">
    <location>
        <begin position="22"/>
        <end position="310"/>
    </location>
</feature>
<feature type="compositionally biased region" description="Polar residues" evidence="1">
    <location>
        <begin position="112"/>
        <end position="145"/>
    </location>
</feature>
<name>A0A8K0TT89_9PEZI</name>
<proteinExistence type="predicted"/>
<organism evidence="3 4">
    <name type="scientific">Plectosphaerella cucumerina</name>
    <dbReference type="NCBI Taxonomy" id="40658"/>
    <lineage>
        <taxon>Eukaryota</taxon>
        <taxon>Fungi</taxon>
        <taxon>Dikarya</taxon>
        <taxon>Ascomycota</taxon>
        <taxon>Pezizomycotina</taxon>
        <taxon>Sordariomycetes</taxon>
        <taxon>Hypocreomycetidae</taxon>
        <taxon>Glomerellales</taxon>
        <taxon>Plectosphaerellaceae</taxon>
        <taxon>Plectosphaerella</taxon>
    </lineage>
</organism>
<feature type="signal peptide" evidence="2">
    <location>
        <begin position="1"/>
        <end position="21"/>
    </location>
</feature>
<evidence type="ECO:0000313" key="3">
    <source>
        <dbReference type="EMBL" id="KAH7376124.1"/>
    </source>
</evidence>
<dbReference type="Proteomes" id="UP000813385">
    <property type="component" value="Unassembled WGS sequence"/>
</dbReference>